<dbReference type="Gene3D" id="1.20.200.10">
    <property type="entry name" value="Fumarase/aspartase (Central domain)"/>
    <property type="match status" value="1"/>
</dbReference>
<evidence type="ECO:0000256" key="1">
    <source>
        <dbReference type="ARBA" id="ARBA00004941"/>
    </source>
</evidence>
<dbReference type="InterPro" id="IPR022761">
    <property type="entry name" value="Fumarate_lyase_N"/>
</dbReference>
<evidence type="ECO:0000256" key="4">
    <source>
        <dbReference type="ARBA" id="ARBA00022605"/>
    </source>
</evidence>
<dbReference type="Gene3D" id="1.10.40.30">
    <property type="entry name" value="Fumarase/aspartase (C-terminal domain)"/>
    <property type="match status" value="1"/>
</dbReference>
<reference evidence="10" key="1">
    <citation type="submission" date="2020-02" db="EMBL/GenBank/DDBJ databases">
        <authorList>
            <person name="Meier V. D."/>
        </authorList>
    </citation>
    <scope>NUCLEOTIDE SEQUENCE</scope>
    <source>
        <strain evidence="10">AVDCRST_MAG34</strain>
    </source>
</reference>
<name>A0A6J4MW41_9ACTN</name>
<evidence type="ECO:0000313" key="10">
    <source>
        <dbReference type="EMBL" id="CAA9368204.1"/>
    </source>
</evidence>
<dbReference type="PANTHER" id="PTHR43814:SF1">
    <property type="entry name" value="ARGININOSUCCINATE LYASE"/>
    <property type="match status" value="1"/>
</dbReference>
<dbReference type="PRINTS" id="PR00145">
    <property type="entry name" value="ARGSUCLYASE"/>
</dbReference>
<dbReference type="Pfam" id="PF00206">
    <property type="entry name" value="Lyase_1"/>
    <property type="match status" value="1"/>
</dbReference>
<proteinExistence type="predicted"/>
<dbReference type="GO" id="GO:0005829">
    <property type="term" value="C:cytosol"/>
    <property type="evidence" value="ECO:0007669"/>
    <property type="project" value="TreeGrafter"/>
</dbReference>
<evidence type="ECO:0000256" key="7">
    <source>
        <dbReference type="SAM" id="MobiDB-lite"/>
    </source>
</evidence>
<dbReference type="CDD" id="cd01359">
    <property type="entry name" value="Argininosuccinate_lyase"/>
    <property type="match status" value="1"/>
</dbReference>
<dbReference type="InterPro" id="IPR000362">
    <property type="entry name" value="Fumarate_lyase_fam"/>
</dbReference>
<evidence type="ECO:0000256" key="5">
    <source>
        <dbReference type="ARBA" id="ARBA00023239"/>
    </source>
</evidence>
<evidence type="ECO:0000256" key="3">
    <source>
        <dbReference type="ARBA" id="ARBA00022571"/>
    </source>
</evidence>
<keyword evidence="5 10" id="KW-0456">Lyase</keyword>
<dbReference type="InterPro" id="IPR029419">
    <property type="entry name" value="Arg_succ_lyase_C"/>
</dbReference>
<dbReference type="PRINTS" id="PR00149">
    <property type="entry name" value="FUMRATELYASE"/>
</dbReference>
<dbReference type="InterPro" id="IPR008948">
    <property type="entry name" value="L-Aspartase-like"/>
</dbReference>
<dbReference type="EC" id="4.3.2.1" evidence="2 6"/>
<feature type="domain" description="Argininosuccinate lyase C-terminal" evidence="9">
    <location>
        <begin position="371"/>
        <end position="447"/>
    </location>
</feature>
<dbReference type="InterPro" id="IPR009049">
    <property type="entry name" value="Argininosuccinate_lyase"/>
</dbReference>
<organism evidence="10">
    <name type="scientific">uncultured Nocardioidaceae bacterium</name>
    <dbReference type="NCBI Taxonomy" id="253824"/>
    <lineage>
        <taxon>Bacteria</taxon>
        <taxon>Bacillati</taxon>
        <taxon>Actinomycetota</taxon>
        <taxon>Actinomycetes</taxon>
        <taxon>Propionibacteriales</taxon>
        <taxon>Nocardioidaceae</taxon>
        <taxon>environmental samples</taxon>
    </lineage>
</organism>
<dbReference type="InterPro" id="IPR024083">
    <property type="entry name" value="Fumarase/histidase_N"/>
</dbReference>
<sequence length="505" mass="54969">MPPAENESISRHRLSAPPGPVYTRTVLEPSFRFMLDHYFEALLETNRAWALMLGDTGIVPGEHVSRLLAALDTMASEGAAAFEEFNPAHEYFYSHLENRLSQLAGPDAAGQINVARTRPEPLTRMALRVKILRVSEGLAQLTDLLLDLAEREADTVMPQWTHMQPAQPSTLGHYVLGIVDALDRDAGRIESAYRTTNACTLGCGALAGTSYPIDRLLVTDLLGFDDVRVNTIDCVASGDFALETTAALANLATTLSRLCEDLYLWHTDEFALVEIGDAFAGSSSMMPQKKNAYPFEYVRARAAHAVGDMVAAFGALHNTNFGDIKDVEEEMVPPTLHSCEEVTNSLELLTGTLGSLTVHRERMADRAAAGFSTATELAAVLHRETDLDFRTAHRVVGRLVGLAVQRGIRPQDVGSELLDEAAGEVLGREAGLSADQVRRALDPHGFIAAHTVLGGPAPEPVRSALADARARAERRREWHHAATTRLATASEELRRRADAHRADSS</sequence>
<evidence type="ECO:0000259" key="9">
    <source>
        <dbReference type="Pfam" id="PF14698"/>
    </source>
</evidence>
<accession>A0A6J4MW41</accession>
<feature type="compositionally biased region" description="Basic and acidic residues" evidence="7">
    <location>
        <begin position="491"/>
        <end position="505"/>
    </location>
</feature>
<dbReference type="AlphaFoldDB" id="A0A6J4MW41"/>
<dbReference type="EMBL" id="CADCUI010000091">
    <property type="protein sequence ID" value="CAA9368204.1"/>
    <property type="molecule type" value="Genomic_DNA"/>
</dbReference>
<feature type="domain" description="Fumarate lyase N-terminal" evidence="8">
    <location>
        <begin position="49"/>
        <end position="307"/>
    </location>
</feature>
<keyword evidence="4" id="KW-0028">Amino-acid biosynthesis</keyword>
<evidence type="ECO:0000256" key="6">
    <source>
        <dbReference type="NCBIfam" id="TIGR00838"/>
    </source>
</evidence>
<dbReference type="Gene3D" id="1.10.275.10">
    <property type="entry name" value="Fumarase/aspartase (N-terminal domain)"/>
    <property type="match status" value="1"/>
</dbReference>
<keyword evidence="3" id="KW-0055">Arginine biosynthesis</keyword>
<feature type="compositionally biased region" description="Basic and acidic residues" evidence="7">
    <location>
        <begin position="470"/>
        <end position="480"/>
    </location>
</feature>
<feature type="region of interest" description="Disordered" evidence="7">
    <location>
        <begin position="470"/>
        <end position="505"/>
    </location>
</feature>
<comment type="pathway">
    <text evidence="1">Amino-acid biosynthesis; L-arginine biosynthesis; L-arginine from L-ornithine and carbamoyl phosphate: step 3/3.</text>
</comment>
<dbReference type="SUPFAM" id="SSF48557">
    <property type="entry name" value="L-aspartase-like"/>
    <property type="match status" value="1"/>
</dbReference>
<dbReference type="NCBIfam" id="TIGR00838">
    <property type="entry name" value="argH"/>
    <property type="match status" value="1"/>
</dbReference>
<gene>
    <name evidence="10" type="ORF">AVDCRST_MAG34-3206</name>
</gene>
<dbReference type="Pfam" id="PF14698">
    <property type="entry name" value="ASL_C2"/>
    <property type="match status" value="1"/>
</dbReference>
<evidence type="ECO:0000256" key="2">
    <source>
        <dbReference type="ARBA" id="ARBA00012338"/>
    </source>
</evidence>
<dbReference type="UniPathway" id="UPA00068">
    <property type="reaction ID" value="UER00114"/>
</dbReference>
<dbReference type="GO" id="GO:0004056">
    <property type="term" value="F:argininosuccinate lyase activity"/>
    <property type="evidence" value="ECO:0007669"/>
    <property type="project" value="UniProtKB-UniRule"/>
</dbReference>
<protein>
    <recommendedName>
        <fullName evidence="2 6">Argininosuccinate lyase</fullName>
        <ecNumber evidence="2 6">4.3.2.1</ecNumber>
    </recommendedName>
</protein>
<dbReference type="GO" id="GO:0042450">
    <property type="term" value="P:L-arginine biosynthetic process via ornithine"/>
    <property type="evidence" value="ECO:0007669"/>
    <property type="project" value="UniProtKB-UniRule"/>
</dbReference>
<dbReference type="PANTHER" id="PTHR43814">
    <property type="entry name" value="ARGININOSUCCINATE LYASE"/>
    <property type="match status" value="1"/>
</dbReference>
<evidence type="ECO:0000259" key="8">
    <source>
        <dbReference type="Pfam" id="PF00206"/>
    </source>
</evidence>